<dbReference type="Pfam" id="PF00454">
    <property type="entry name" value="PI3_PI4_kinase"/>
    <property type="match status" value="1"/>
</dbReference>
<dbReference type="PROSITE" id="PS50290">
    <property type="entry name" value="PI3_4_KINASE_3"/>
    <property type="match status" value="1"/>
</dbReference>
<dbReference type="PROSITE" id="PS00916">
    <property type="entry name" value="PI3_4_KINASE_2"/>
    <property type="match status" value="1"/>
</dbReference>
<evidence type="ECO:0000256" key="3">
    <source>
        <dbReference type="ARBA" id="ARBA00022679"/>
    </source>
</evidence>
<keyword evidence="3" id="KW-0808">Transferase</keyword>
<dbReference type="PROSITE" id="PS51545">
    <property type="entry name" value="PIK_HELICAL"/>
    <property type="match status" value="1"/>
</dbReference>
<reference evidence="8" key="1">
    <citation type="submission" date="2019-03" db="EMBL/GenBank/DDBJ databases">
        <title>Improved annotation for the trematode Fasciola hepatica.</title>
        <authorList>
            <person name="Choi Y.-J."/>
            <person name="Martin J."/>
            <person name="Mitreva M."/>
        </authorList>
    </citation>
    <scope>NUCLEOTIDE SEQUENCE [LARGE SCALE GENOMIC DNA]</scope>
</reference>
<dbReference type="GO" id="GO:0004430">
    <property type="term" value="F:1-phosphatidylinositol 4-kinase activity"/>
    <property type="evidence" value="ECO:0007669"/>
    <property type="project" value="UniProtKB-EC"/>
</dbReference>
<evidence type="ECO:0000259" key="6">
    <source>
        <dbReference type="PROSITE" id="PS50290"/>
    </source>
</evidence>
<dbReference type="InterPro" id="IPR015433">
    <property type="entry name" value="PI3/4_kinase"/>
</dbReference>
<dbReference type="InterPro" id="IPR016024">
    <property type="entry name" value="ARM-type_fold"/>
</dbReference>
<dbReference type="InterPro" id="IPR018936">
    <property type="entry name" value="PI3/4_kinase_CS"/>
</dbReference>
<evidence type="ECO:0000313" key="8">
    <source>
        <dbReference type="EMBL" id="THD27236.1"/>
    </source>
</evidence>
<dbReference type="CDD" id="cd05167">
    <property type="entry name" value="PI4Kc_III_alpha"/>
    <property type="match status" value="1"/>
</dbReference>
<dbReference type="EMBL" id="JXXN02000486">
    <property type="protein sequence ID" value="THD27236.1"/>
    <property type="molecule type" value="Genomic_DNA"/>
</dbReference>
<dbReference type="InterPro" id="IPR036940">
    <property type="entry name" value="PI3/4_kinase_cat_sf"/>
</dbReference>
<dbReference type="FunFam" id="1.10.1070.11:FF:000005">
    <property type="entry name" value="Phosphatidylinositol 4-kinase, catalytic, alpha"/>
    <property type="match status" value="1"/>
</dbReference>
<feature type="compositionally biased region" description="Gly residues" evidence="5">
    <location>
        <begin position="1812"/>
        <end position="1832"/>
    </location>
</feature>
<dbReference type="Gene3D" id="1.25.40.70">
    <property type="entry name" value="Phosphatidylinositol 3-kinase, accessory domain (PIK)"/>
    <property type="match status" value="1"/>
</dbReference>
<dbReference type="SMART" id="SM00146">
    <property type="entry name" value="PI3Kc"/>
    <property type="match status" value="1"/>
</dbReference>
<dbReference type="GO" id="GO:0048015">
    <property type="term" value="P:phosphatidylinositol-mediated signaling"/>
    <property type="evidence" value="ECO:0007669"/>
    <property type="project" value="TreeGrafter"/>
</dbReference>
<dbReference type="InterPro" id="IPR042236">
    <property type="entry name" value="PI3K_accessory_sf"/>
</dbReference>
<feature type="region of interest" description="Disordered" evidence="5">
    <location>
        <begin position="469"/>
        <end position="551"/>
    </location>
</feature>
<dbReference type="PANTHER" id="PTHR10048">
    <property type="entry name" value="PHOSPHATIDYLINOSITOL KINASE"/>
    <property type="match status" value="1"/>
</dbReference>
<dbReference type="SUPFAM" id="SSF56112">
    <property type="entry name" value="Protein kinase-like (PK-like)"/>
    <property type="match status" value="1"/>
</dbReference>
<evidence type="ECO:0000256" key="5">
    <source>
        <dbReference type="SAM" id="MobiDB-lite"/>
    </source>
</evidence>
<dbReference type="FunFam" id="3.30.1010.10:FF:000009">
    <property type="entry name" value="Phosphatidylinositol 4-kinase, catalytic, alpha"/>
    <property type="match status" value="1"/>
</dbReference>
<gene>
    <name evidence="8" type="ORF">D915_002032</name>
</gene>
<dbReference type="PANTHER" id="PTHR10048:SF15">
    <property type="entry name" value="PHOSPHATIDYLINOSITOL 4-KINASE ALPHA"/>
    <property type="match status" value="1"/>
</dbReference>
<evidence type="ECO:0000256" key="4">
    <source>
        <dbReference type="ARBA" id="ARBA00022777"/>
    </source>
</evidence>
<dbReference type="SMART" id="SM00145">
    <property type="entry name" value="PI3Ka"/>
    <property type="match status" value="1"/>
</dbReference>
<feature type="compositionally biased region" description="Polar residues" evidence="5">
    <location>
        <begin position="563"/>
        <end position="574"/>
    </location>
</feature>
<feature type="region of interest" description="Disordered" evidence="5">
    <location>
        <begin position="159"/>
        <end position="181"/>
    </location>
</feature>
<feature type="domain" description="PI3K/PI4K catalytic" evidence="6">
    <location>
        <begin position="2514"/>
        <end position="2787"/>
    </location>
</feature>
<dbReference type="Gene3D" id="1.10.1070.11">
    <property type="entry name" value="Phosphatidylinositol 3-/4-kinase, catalytic domain"/>
    <property type="match status" value="1"/>
</dbReference>
<feature type="compositionally biased region" description="Basic and acidic residues" evidence="5">
    <location>
        <begin position="520"/>
        <end position="533"/>
    </location>
</feature>
<evidence type="ECO:0000259" key="7">
    <source>
        <dbReference type="PROSITE" id="PS51545"/>
    </source>
</evidence>
<dbReference type="FunFam" id="1.25.40.70:FF:000011">
    <property type="entry name" value="Phosphatidylinositol 4-kinase alpha"/>
    <property type="match status" value="1"/>
</dbReference>
<dbReference type="GO" id="GO:0005886">
    <property type="term" value="C:plasma membrane"/>
    <property type="evidence" value="ECO:0007669"/>
    <property type="project" value="TreeGrafter"/>
</dbReference>
<dbReference type="GO" id="GO:0005737">
    <property type="term" value="C:cytoplasm"/>
    <property type="evidence" value="ECO:0007669"/>
    <property type="project" value="TreeGrafter"/>
</dbReference>
<dbReference type="InterPro" id="IPR045495">
    <property type="entry name" value="PI4K_N"/>
</dbReference>
<dbReference type="SUPFAM" id="SSF48371">
    <property type="entry name" value="ARM repeat"/>
    <property type="match status" value="1"/>
</dbReference>
<feature type="region of interest" description="Disordered" evidence="5">
    <location>
        <begin position="1795"/>
        <end position="1832"/>
    </location>
</feature>
<feature type="region of interest" description="Disordered" evidence="5">
    <location>
        <begin position="1551"/>
        <end position="1578"/>
    </location>
</feature>
<dbReference type="EC" id="2.7.1.67" evidence="2"/>
<dbReference type="Gene3D" id="3.30.1010.10">
    <property type="entry name" value="Phosphatidylinositol 3-kinase Catalytic Subunit, Chain A, domain 4"/>
    <property type="match status" value="1"/>
</dbReference>
<feature type="region of interest" description="Disordered" evidence="5">
    <location>
        <begin position="563"/>
        <end position="591"/>
    </location>
</feature>
<feature type="domain" description="PIK helical" evidence="7">
    <location>
        <begin position="2163"/>
        <end position="2351"/>
    </location>
</feature>
<protein>
    <recommendedName>
        <fullName evidence="2">1-phosphatidylinositol 4-kinase</fullName>
        <ecNumber evidence="2">2.7.1.67</ecNumber>
    </recommendedName>
</protein>
<keyword evidence="9" id="KW-1185">Reference proteome</keyword>
<name>A0A4E0RHK4_FASHE</name>
<comment type="similarity">
    <text evidence="1">Belongs to the PI3/PI4-kinase family. Type III PI4K subfamily.</text>
</comment>
<feature type="compositionally biased region" description="Polar residues" evidence="5">
    <location>
        <begin position="436"/>
        <end position="449"/>
    </location>
</feature>
<evidence type="ECO:0000256" key="1">
    <source>
        <dbReference type="ARBA" id="ARBA00006209"/>
    </source>
</evidence>
<feature type="compositionally biased region" description="Polar residues" evidence="5">
    <location>
        <begin position="2502"/>
        <end position="2513"/>
    </location>
</feature>
<feature type="compositionally biased region" description="Basic and acidic residues" evidence="5">
    <location>
        <begin position="1551"/>
        <end position="1565"/>
    </location>
</feature>
<dbReference type="GO" id="GO:0046854">
    <property type="term" value="P:phosphatidylinositol phosphate biosynthetic process"/>
    <property type="evidence" value="ECO:0007669"/>
    <property type="project" value="InterPro"/>
</dbReference>
<feature type="region of interest" description="Disordered" evidence="5">
    <location>
        <begin position="436"/>
        <end position="456"/>
    </location>
</feature>
<evidence type="ECO:0000256" key="2">
    <source>
        <dbReference type="ARBA" id="ARBA00012169"/>
    </source>
</evidence>
<dbReference type="PROSITE" id="PS00915">
    <property type="entry name" value="PI3_4_KINASE_1"/>
    <property type="match status" value="1"/>
</dbReference>
<proteinExistence type="inferred from homology"/>
<organism evidence="8 9">
    <name type="scientific">Fasciola hepatica</name>
    <name type="common">Liver fluke</name>
    <dbReference type="NCBI Taxonomy" id="6192"/>
    <lineage>
        <taxon>Eukaryota</taxon>
        <taxon>Metazoa</taxon>
        <taxon>Spiralia</taxon>
        <taxon>Lophotrochozoa</taxon>
        <taxon>Platyhelminthes</taxon>
        <taxon>Trematoda</taxon>
        <taxon>Digenea</taxon>
        <taxon>Plagiorchiida</taxon>
        <taxon>Echinostomata</taxon>
        <taxon>Echinostomatoidea</taxon>
        <taxon>Fasciolidae</taxon>
        <taxon>Fasciola</taxon>
    </lineage>
</organism>
<feature type="region of interest" description="Disordered" evidence="5">
    <location>
        <begin position="2502"/>
        <end position="2529"/>
    </location>
</feature>
<comment type="caution">
    <text evidence="8">The sequence shown here is derived from an EMBL/GenBank/DDBJ whole genome shotgun (WGS) entry which is preliminary data.</text>
</comment>
<feature type="compositionally biased region" description="Basic and acidic residues" evidence="5">
    <location>
        <begin position="486"/>
        <end position="513"/>
    </location>
</feature>
<dbReference type="Pfam" id="PF00613">
    <property type="entry name" value="PI3Ka"/>
    <property type="match status" value="1"/>
</dbReference>
<accession>A0A4E0RHK4</accession>
<keyword evidence="4" id="KW-0418">Kinase</keyword>
<dbReference type="Proteomes" id="UP000230066">
    <property type="component" value="Unassembled WGS sequence"/>
</dbReference>
<dbReference type="InterPro" id="IPR011009">
    <property type="entry name" value="Kinase-like_dom_sf"/>
</dbReference>
<sequence>MIAALLKSLRGVFVWTGPHSLQLLDWHCSWWNLILNMWKSSSHISCRSSNDCTKAPLQKIFLSLHLRIALLDPSRSSEIVTTLLESARNILQHIDDSCQQLYERTAVLATLLRQTRSRHASPTSTDSSKAANHLASVERVCTYLAPALAGLLRGMGRGLRPSSRTQNSFRPTPGDADAPSSVVTGLLPPCPTKCMSPSPWNPPNSTGGSTGFTHCSTIGQRLGDQEFTLSVFPQFQSVIPHSLCHSLMLVNKEDPTECNYTQPLDTSILCSPPNVPSLAAPSDVRWSVWNHAWLNTSGSEYLFGHIGSVYASRLPHRAVFSEDYLSTCLTAPQLVSLNRSGKLIGACNIISLPLSTNHFKLLLKLYRPKNGRYPYRSFAHNLRLCWLLLIRDVLQNDIKETGDKILTSVQNLMLEVYTSCIRDLHRLSTEMAMESLVSNESQTGPTSGGPSMPKVSSLISSANALSASFRRTPRPRLSNPQEEDQERSSEGAEFHSSQLDDLKLTNGYAKEDSESMLIDRASRSPEQTSEHKTGRITHKQSVPSGPNTEERVIPVGRKTSNFSTSEAVEISSPSELLDSAGTAGTATTWSSRSDQSASALFTCELITASTATCLQILIEAITDMGDSESLLTRLLERVATGIDLRAILHAEQGLEQTPVLFTPAGGQSGPAATARGVHQFIRGHLSVLQRQLTMQVNSLHHKSNVTHQLISRQLSRPNRTQMLCSAGLLVVVLDCAGQLTQRFPHLAKATLDALSDFLLDPSPTLSRLNRQLRRLEKSRQEIIHSLTTQRGAHSDPYLYGLPSQFAELARIERHVVYYRRILDHVRGAAIQSLCRVLLANTGLIETFLADLSRRIFNAAEGGSAPCRDTNLMYLNTVYCLGHMGVELADVPHTQELVLQFLQQNLNPSKLLPELEVSTLEQLGCMVIAGCPSIHEQIMDLLTATSVRGARDFAMESGTSDSRSCYLSQAVINVFANVAAFVQNVPKLYRFLSRLLEHYVHLGVEMERDTKNGSLTNIARSHGQLIPVIAILLRRLPPIRAPNQKLHTLFRDFWLYVTVMGFADSNSTVWPPEYYKGICEIATKSPVLLSRESLRTELQHSFALSPKNLSQTDLTELRNRLCTLLGNNAEATSLIHRMNGTHCVYLMAVYRLESLCVTHSNDPEALHRIFLYLEDSIIIRDKFGMWTCITQVAVQVFNKYLSRMKSMPLGSEREQIMDMHAQFLLVKFLHVQKGLRIVADEFLSMLAKDFPHIMWSGRVLYTMLDVTQLLSQSLEVDPNEAAPVYQVPGTNLDLVITDSLQDREEMLSDFVKRCKGIIEVGLQWAPSLVRSHLTEYMLQLPRSSPGAFHHTGLALITESVLNFAGFNRTASFLAPAALEKRPSCAKLDSSNFMFNLILRNRFLGEASGMLRAVDDPATLVNRLIADLDRACQQATQAYSVIDEQCSVHSTRSNSSSSATNKRQREEWVQALENVRACLFHMTSLLVMRVSTVVGAECASGRGLVSEGTVELDEDDVTGTDIIQPVESADEDADEKPFTVRRRRRKLFPTIHRSDDSNKARHTDARPHSPSPVVLMNGSPSRVGETELVADPPADQYMMHGDLARLLLQELCRAPLRLFRTEVLETCLACWQWLVVGRSCLIIQFLSELSEAWQTSIHRGLGVFSPNDLDDGEVQPLVISEEIRYTPPACDPGPHQIWSQFLSERLYVAQSSSQEQLDIFFDLLQHSLAGEVACLTRSMRRIPGYGEPSQLYPSQSYQSGSSCASTGRLAQTVSALGVRCRLVEMALNLLQNTGFRPPPLAHGNNVPGEDVSSLGGGTTTAGGAGGGGGGSSAGSLVSGGGTAGVGTGAGTSSWRVANGNGSYHSVERGHLFPLARVTLREKAYAAILNYFAVKPQYPQHKGADLSDDLKALSRVWSLMQAEKKYLSMSSIGSEMEALLEAAGRTLAPLVSTTPYVDGPNVLGSVGSSSVVGGTTTPEVIGLNFSATSTSGSMVNPANPSASGVFTIPVGGPGSSHYCVSSSSPNIQRVSSHTVAEYYTTGGTLPRLRSQVMLQTSGQPLERPGVGSLILPSSYYATNTGIQPLTSTASTHVAHSIASKRSSATGGKQSGQTNHAESYLKHFYLRKRELILLLLASEIERLSVWFNPQSLPDRTCPKEHEAGTWLRDTVAREKNWQRWANLAWELNPAVAIYLPQRFVAADNLRREISLLVKANPQSVAHLPGALQYLATSANIEADSPELMQVLTWAPVAPIVALSFFSRMYPQHPLTHQYAVRVLANYPSDTMIFYVPQVVQGLRYDKLGYLTESLLDSARRSPLLAHQLLWNINTNMFMDEDGEKLDPDLGTHLAAIRELIVRHFSGPALAFYKREFEFFDQITGISGTIRDAPKGPVRKKACLEALRKIAVRPGCYLPSNPDAIVLEIDYQSGTPMQSAAKAPFLARFKVRRVGVRNLETEAIAAATEECSPNAYQKREVLTGADKLNAPSKVKRRNSLQTRIVNLSTSRLTQKAGTIGSRSRSRQPLPPGHQSHVRNSLTEKQLSNDSQPYMQACIFKVGDDVRQDILALQVLRLFKSIFRDCGLELFVYPYKVVATAPGRGVIECVPDSKSRDQIGRQTDGGMYEYFISTFGNETTATFQLARRNFILSTAAYSVFCYLLQVKDRHNGNIMLDKHGHLIHIDFGFMFESSPGGNLGWEPDIKLSKEMWMIMGGRMDSPPYRWFEELSTQAYLAVRPYQEAIVALVSLMLDTGLPCFRGQTIKLLRQRFSPGSSDRDAAAAYLRMIRACLAHWRGKSYDMLQYVQNQIPY</sequence>
<evidence type="ECO:0000313" key="9">
    <source>
        <dbReference type="Proteomes" id="UP000230066"/>
    </source>
</evidence>
<dbReference type="InterPro" id="IPR001263">
    <property type="entry name" value="PI3K_accessory_dom"/>
</dbReference>
<dbReference type="Pfam" id="PF19274">
    <property type="entry name" value="PI4K_N"/>
    <property type="match status" value="2"/>
</dbReference>
<dbReference type="InterPro" id="IPR000403">
    <property type="entry name" value="PI3/4_kinase_cat_dom"/>
</dbReference>